<keyword evidence="4 9" id="KW-0812">Transmembrane</keyword>
<feature type="transmembrane region" description="Helical" evidence="9">
    <location>
        <begin position="327"/>
        <end position="348"/>
    </location>
</feature>
<evidence type="ECO:0000313" key="10">
    <source>
        <dbReference type="EMBL" id="EDK47212.1"/>
    </source>
</evidence>
<gene>
    <name evidence="10" type="ORF">LELG_05393</name>
</gene>
<feature type="transmembrane region" description="Helical" evidence="9">
    <location>
        <begin position="533"/>
        <end position="555"/>
    </location>
</feature>
<dbReference type="KEGG" id="lel:PVL30_002493"/>
<dbReference type="GO" id="GO:0035673">
    <property type="term" value="F:oligopeptide transmembrane transporter activity"/>
    <property type="evidence" value="ECO:0007669"/>
    <property type="project" value="InterPro"/>
</dbReference>
<keyword evidence="6" id="KW-0653">Protein transport</keyword>
<dbReference type="AlphaFoldDB" id="A5E704"/>
<evidence type="ECO:0000256" key="1">
    <source>
        <dbReference type="ARBA" id="ARBA00004141"/>
    </source>
</evidence>
<comment type="subcellular location">
    <subcellularLocation>
        <location evidence="1">Membrane</location>
        <topology evidence="1">Multi-pass membrane protein</topology>
    </subcellularLocation>
</comment>
<dbReference type="EMBL" id="CH981532">
    <property type="protein sequence ID" value="EDK47212.1"/>
    <property type="molecule type" value="Genomic_DNA"/>
</dbReference>
<dbReference type="InParanoid" id="A5E704"/>
<reference evidence="10 11" key="1">
    <citation type="journal article" date="2009" name="Nature">
        <title>Evolution of pathogenicity and sexual reproduction in eight Candida genomes.</title>
        <authorList>
            <person name="Butler G."/>
            <person name="Rasmussen M.D."/>
            <person name="Lin M.F."/>
            <person name="Santos M.A."/>
            <person name="Sakthikumar S."/>
            <person name="Munro C.A."/>
            <person name="Rheinbay E."/>
            <person name="Grabherr M."/>
            <person name="Forche A."/>
            <person name="Reedy J.L."/>
            <person name="Agrafioti I."/>
            <person name="Arnaud M.B."/>
            <person name="Bates S."/>
            <person name="Brown A.J."/>
            <person name="Brunke S."/>
            <person name="Costanzo M.C."/>
            <person name="Fitzpatrick D.A."/>
            <person name="de Groot P.W."/>
            <person name="Harris D."/>
            <person name="Hoyer L.L."/>
            <person name="Hube B."/>
            <person name="Klis F.M."/>
            <person name="Kodira C."/>
            <person name="Lennard N."/>
            <person name="Logue M.E."/>
            <person name="Martin R."/>
            <person name="Neiman A.M."/>
            <person name="Nikolaou E."/>
            <person name="Quail M.A."/>
            <person name="Quinn J."/>
            <person name="Santos M.C."/>
            <person name="Schmitzberger F.F."/>
            <person name="Sherlock G."/>
            <person name="Shah P."/>
            <person name="Silverstein K.A."/>
            <person name="Skrzypek M.S."/>
            <person name="Soll D."/>
            <person name="Staggs R."/>
            <person name="Stansfield I."/>
            <person name="Stumpf M.P."/>
            <person name="Sudbery P.E."/>
            <person name="Srikantha T."/>
            <person name="Zeng Q."/>
            <person name="Berman J."/>
            <person name="Berriman M."/>
            <person name="Heitman J."/>
            <person name="Gow N.A."/>
            <person name="Lorenz M.C."/>
            <person name="Birren B.W."/>
            <person name="Kellis M."/>
            <person name="Cuomo C.A."/>
        </authorList>
    </citation>
    <scope>NUCLEOTIDE SEQUENCE [LARGE SCALE GENOMIC DNA]</scope>
    <source>
        <strain evidence="11">ATCC 11503 / BCRC 21390 / CBS 2605 / JCM 1781 / NBRC 1676 / NRRL YB-4239</strain>
    </source>
</reference>
<dbReference type="PANTHER" id="PTHR22601">
    <property type="entry name" value="ISP4 LIKE PROTEIN"/>
    <property type="match status" value="1"/>
</dbReference>
<evidence type="ECO:0000256" key="7">
    <source>
        <dbReference type="ARBA" id="ARBA00022989"/>
    </source>
</evidence>
<keyword evidence="7 9" id="KW-1133">Transmembrane helix</keyword>
<sequence length="924" mass="105420">MNEKVETIVSSGNRFAAEDHELDLKAINSAAVSLAHVGEMLTEMQKRIILKRLNYDNIVDYSDIPTGAVFMIEKIQNLSIEESLSILKEALVDHDDDVNFPTADYDFIKRLVEHEPSMIEEKTSCESIQAENNNNNNNNNNNKKIETINEKVTVESSSEINSSSSDNEEGQDFDEFKIVDWDLQVKLEAALIAYHSPYPEVRAVTDPFDDPMIPCETLRVYILGIIWTCIGTFINQFFAERQPAVSLGSAVCQLLLYPSGVLISKILPHKTLNFWKLSINLNPGPWTHKEQMLATIFYSVSNGISYVSYNLHAQKLELFYNNQWVDFGYQVLLILATNYLGIGFAGILRKFAIYPHKAIWPTILPTIALNKALLQKETKEDINGWKISRYRWFFLVFSFSFVYNWFPTYFMNFLSYFNFLTWFAPNNVNLVAITGSASGLGMSPIPTFDWNILNFNGALVYPFYAQINQYIGTVLAFFVIVGLWYSNYKWTGYIPINSSSLFDQHGNRYNVKNIVDENTLFDQTKYEQVGPPYYSAANLVVYGSFIALYPFSIVYEGFMNRKPIWNALKGLVHGFRNWRGSVYEGFYDPHTTMMKKYKEVPDWVFLLVLVVSIVLAIICVQIYPVQTPVWGIFFAVGINFVFLIPLTIIYATTGFSFGLNVLVQLIVGFALPGNGLALMFLKAFGYNINGQAQNYISDQKMAHYVKIPPRAVFRCQMLSIFVSSFLGLAVLNFQIENIPNYCSPTNTQKFTCPNSTVFYSASILWGVIGPKKVFSGLYPVLQWCFLIGFLLAFPCIAFKKYAPKKYTKYFQPTLMIGGFLYYAPYNLSFYTGGVYLSILFMWYIKSRYLAWWQKYNFVLSGAMDAGVAFSAIIIFFAVQYKEHYLSWWGNDVPWKGIEGMGGASRLDPADAPGGFFGLRPNQYP</sequence>
<feature type="transmembrane region" description="Helical" evidence="9">
    <location>
        <begin position="780"/>
        <end position="798"/>
    </location>
</feature>
<organism evidence="10 11">
    <name type="scientific">Lodderomyces elongisporus (strain ATCC 11503 / CBS 2605 / JCM 1781 / NBRC 1676 / NRRL YB-4239)</name>
    <name type="common">Yeast</name>
    <name type="synonym">Saccharomyces elongisporus</name>
    <dbReference type="NCBI Taxonomy" id="379508"/>
    <lineage>
        <taxon>Eukaryota</taxon>
        <taxon>Fungi</taxon>
        <taxon>Dikarya</taxon>
        <taxon>Ascomycota</taxon>
        <taxon>Saccharomycotina</taxon>
        <taxon>Pichiomycetes</taxon>
        <taxon>Debaryomycetaceae</taxon>
        <taxon>Candida/Lodderomyces clade</taxon>
        <taxon>Lodderomyces</taxon>
    </lineage>
</organism>
<evidence type="ECO:0000256" key="2">
    <source>
        <dbReference type="ARBA" id="ARBA00008807"/>
    </source>
</evidence>
<dbReference type="HOGENOM" id="CLU_004965_1_0_1"/>
<keyword evidence="8 9" id="KW-0472">Membrane</keyword>
<evidence type="ECO:0000256" key="3">
    <source>
        <dbReference type="ARBA" id="ARBA00022448"/>
    </source>
</evidence>
<feature type="transmembrane region" description="Helical" evidence="9">
    <location>
        <begin position="430"/>
        <end position="455"/>
    </location>
</feature>
<dbReference type="Proteomes" id="UP000001996">
    <property type="component" value="Unassembled WGS sequence"/>
</dbReference>
<evidence type="ECO:0000256" key="9">
    <source>
        <dbReference type="SAM" id="Phobius"/>
    </source>
</evidence>
<feature type="transmembrane region" description="Helical" evidence="9">
    <location>
        <begin position="819"/>
        <end position="844"/>
    </location>
</feature>
<dbReference type="NCBIfam" id="TIGR00728">
    <property type="entry name" value="OPT_sfam"/>
    <property type="match status" value="1"/>
</dbReference>
<dbReference type="NCBIfam" id="TIGR00727">
    <property type="entry name" value="ISP4_OPT"/>
    <property type="match status" value="1"/>
</dbReference>
<dbReference type="InterPro" id="IPR004648">
    <property type="entry name" value="Oligpept_transpt"/>
</dbReference>
<evidence type="ECO:0000256" key="5">
    <source>
        <dbReference type="ARBA" id="ARBA00022856"/>
    </source>
</evidence>
<dbReference type="InterPro" id="IPR004813">
    <property type="entry name" value="OPT"/>
</dbReference>
<dbReference type="OMA" id="PRAMFRC"/>
<accession>A5E704</accession>
<feature type="transmembrane region" description="Helical" evidence="9">
    <location>
        <begin position="603"/>
        <end position="623"/>
    </location>
</feature>
<keyword evidence="5" id="KW-0571">Peptide transport</keyword>
<dbReference type="FunCoup" id="A5E704">
    <property type="interactions" value="20"/>
</dbReference>
<protein>
    <recommendedName>
        <fullName evidence="12">OPT family small oligopeptide transporter</fullName>
    </recommendedName>
</protein>
<dbReference type="GO" id="GO:0015031">
    <property type="term" value="P:protein transport"/>
    <property type="evidence" value="ECO:0007669"/>
    <property type="project" value="UniProtKB-KW"/>
</dbReference>
<feature type="transmembrane region" description="Helical" evidence="9">
    <location>
        <begin position="751"/>
        <end position="768"/>
    </location>
</feature>
<dbReference type="GO" id="GO:0016020">
    <property type="term" value="C:membrane"/>
    <property type="evidence" value="ECO:0007669"/>
    <property type="project" value="UniProtKB-SubCell"/>
</dbReference>
<evidence type="ECO:0000256" key="4">
    <source>
        <dbReference type="ARBA" id="ARBA00022692"/>
    </source>
</evidence>
<evidence type="ECO:0000313" key="11">
    <source>
        <dbReference type="Proteomes" id="UP000001996"/>
    </source>
</evidence>
<comment type="similarity">
    <text evidence="2">Belongs to the oligopeptide OPT transporter family.</text>
</comment>
<proteinExistence type="inferred from homology"/>
<dbReference type="Pfam" id="PF03169">
    <property type="entry name" value="OPT"/>
    <property type="match status" value="1"/>
</dbReference>
<dbReference type="VEuPathDB" id="FungiDB:LELG_05393"/>
<evidence type="ECO:0000256" key="6">
    <source>
        <dbReference type="ARBA" id="ARBA00022927"/>
    </source>
</evidence>
<name>A5E704_LODEL</name>
<evidence type="ECO:0000256" key="8">
    <source>
        <dbReference type="ARBA" id="ARBA00023136"/>
    </source>
</evidence>
<keyword evidence="11" id="KW-1185">Reference proteome</keyword>
<dbReference type="OrthoDB" id="9986677at2759"/>
<dbReference type="eggNOG" id="KOG2262">
    <property type="taxonomic scope" value="Eukaryota"/>
</dbReference>
<dbReference type="GeneID" id="5230493"/>
<feature type="transmembrane region" description="Helical" evidence="9">
    <location>
        <begin position="856"/>
        <end position="878"/>
    </location>
</feature>
<feature type="transmembrane region" description="Helical" evidence="9">
    <location>
        <begin position="629"/>
        <end position="650"/>
    </location>
</feature>
<feature type="transmembrane region" description="Helical" evidence="9">
    <location>
        <begin position="657"/>
        <end position="681"/>
    </location>
</feature>
<feature type="transmembrane region" description="Helical" evidence="9">
    <location>
        <begin position="711"/>
        <end position="731"/>
    </location>
</feature>
<feature type="transmembrane region" description="Helical" evidence="9">
    <location>
        <begin position="392"/>
        <end position="410"/>
    </location>
</feature>
<feature type="transmembrane region" description="Helical" evidence="9">
    <location>
        <begin position="218"/>
        <end position="238"/>
    </location>
</feature>
<feature type="transmembrane region" description="Helical" evidence="9">
    <location>
        <begin position="467"/>
        <end position="485"/>
    </location>
</feature>
<keyword evidence="3" id="KW-0813">Transport</keyword>
<evidence type="ECO:0008006" key="12">
    <source>
        <dbReference type="Google" id="ProtNLM"/>
    </source>
</evidence>